<organism evidence="2 3">
    <name type="scientific">Trypanosoma cruzi (strain CL Brener)</name>
    <dbReference type="NCBI Taxonomy" id="353153"/>
    <lineage>
        <taxon>Eukaryota</taxon>
        <taxon>Discoba</taxon>
        <taxon>Euglenozoa</taxon>
        <taxon>Kinetoplastea</taxon>
        <taxon>Metakinetoplastina</taxon>
        <taxon>Trypanosomatida</taxon>
        <taxon>Trypanosomatidae</taxon>
        <taxon>Trypanosoma</taxon>
        <taxon>Schizotrypanum</taxon>
    </lineage>
</organism>
<dbReference type="GeneID" id="3533079"/>
<sequence>MTIGAASVTDGSALHNKQQNHNCTAYTGRKRKSTAAVLRHGEKRSTSTAQSDWLAAVRTVVAPPPHGACVCLPWTERMMRRKRDAVRSSSISVNCDTSHAIPSDYLQPRPSPSAAVGAFSLHRAPSRASSLTNTTGEQQPRATASTEYKRRIHLHCNVCVLRVWLCVPTVTRKGKKTEKRNKVSEETHKHKCTAEAHAQKKKNGRAAQTQDCTAARPAANHRRFIQNKRKPSLATPSYINPVIKKKKTSSVTVPHKFKNQRKKVIIIVINSPGCRVATPNCLHLFCPQNKI</sequence>
<feature type="compositionally biased region" description="Basic and acidic residues" evidence="1">
    <location>
        <begin position="180"/>
        <end position="198"/>
    </location>
</feature>
<evidence type="ECO:0000313" key="2">
    <source>
        <dbReference type="EMBL" id="EAN81967.1"/>
    </source>
</evidence>
<feature type="region of interest" description="Disordered" evidence="1">
    <location>
        <begin position="1"/>
        <end position="23"/>
    </location>
</feature>
<evidence type="ECO:0000313" key="3">
    <source>
        <dbReference type="Proteomes" id="UP000002296"/>
    </source>
</evidence>
<proteinExistence type="predicted"/>
<dbReference type="Proteomes" id="UP000002296">
    <property type="component" value="Unassembled WGS sequence"/>
</dbReference>
<dbReference type="InParanoid" id="Q4CNW5"/>
<dbReference type="EMBL" id="AAHK01002815">
    <property type="protein sequence ID" value="EAN81967.1"/>
    <property type="molecule type" value="Genomic_DNA"/>
</dbReference>
<accession>Q4CNW5</accession>
<dbReference type="RefSeq" id="XP_803494.1">
    <property type="nucleotide sequence ID" value="XM_798401.1"/>
</dbReference>
<dbReference type="VEuPathDB" id="TriTrypDB:TcCLB.508703.25"/>
<feature type="region of interest" description="Disordered" evidence="1">
    <location>
        <begin position="174"/>
        <end position="229"/>
    </location>
</feature>
<feature type="compositionally biased region" description="Basic residues" evidence="1">
    <location>
        <begin position="219"/>
        <end position="229"/>
    </location>
</feature>
<dbReference type="PaxDb" id="353153-Q4CNW5"/>
<name>Q4CNW5_TRYCC</name>
<dbReference type="AlphaFoldDB" id="Q4CNW5"/>
<keyword evidence="3" id="KW-1185">Reference proteome</keyword>
<gene>
    <name evidence="2" type="ORF">Tc00.1047053508703.25</name>
</gene>
<dbReference type="KEGG" id="tcr:508703.25"/>
<evidence type="ECO:0000256" key="1">
    <source>
        <dbReference type="SAM" id="MobiDB-lite"/>
    </source>
</evidence>
<protein>
    <submittedName>
        <fullName evidence="2">Uncharacterized protein</fullName>
    </submittedName>
</protein>
<reference evidence="2 3" key="1">
    <citation type="journal article" date="2005" name="Science">
        <title>The genome sequence of Trypanosoma cruzi, etiologic agent of Chagas disease.</title>
        <authorList>
            <person name="El-Sayed N.M."/>
            <person name="Myler P.J."/>
            <person name="Bartholomeu D.C."/>
            <person name="Nilsson D."/>
            <person name="Aggarwal G."/>
            <person name="Tran A.N."/>
            <person name="Ghedin E."/>
            <person name="Worthey E.A."/>
            <person name="Delcher A.L."/>
            <person name="Blandin G."/>
            <person name="Westenberger S.J."/>
            <person name="Caler E."/>
            <person name="Cerqueira G.C."/>
            <person name="Branche C."/>
            <person name="Haas B."/>
            <person name="Anupama A."/>
            <person name="Arner E."/>
            <person name="Aslund L."/>
            <person name="Attipoe P."/>
            <person name="Bontempi E."/>
            <person name="Bringaud F."/>
            <person name="Burton P."/>
            <person name="Cadag E."/>
            <person name="Campbell D.A."/>
            <person name="Carrington M."/>
            <person name="Crabtree J."/>
            <person name="Darban H."/>
            <person name="da Silveira J.F."/>
            <person name="de Jong P."/>
            <person name="Edwards K."/>
            <person name="Englund P.T."/>
            <person name="Fazelina G."/>
            <person name="Feldblyum T."/>
            <person name="Ferella M."/>
            <person name="Frasch A.C."/>
            <person name="Gull K."/>
            <person name="Horn D."/>
            <person name="Hou L."/>
            <person name="Huang Y."/>
            <person name="Kindlund E."/>
            <person name="Klingbeil M."/>
            <person name="Kluge S."/>
            <person name="Koo H."/>
            <person name="Lacerda D."/>
            <person name="Levin M.J."/>
            <person name="Lorenzi H."/>
            <person name="Louie T."/>
            <person name="Machado C.R."/>
            <person name="McCulloch R."/>
            <person name="McKenna A."/>
            <person name="Mizuno Y."/>
            <person name="Mottram J.C."/>
            <person name="Nelson S."/>
            <person name="Ochaya S."/>
            <person name="Osoegawa K."/>
            <person name="Pai G."/>
            <person name="Parsons M."/>
            <person name="Pentony M."/>
            <person name="Pettersson U."/>
            <person name="Pop M."/>
            <person name="Ramirez J.L."/>
            <person name="Rinta J."/>
            <person name="Robertson L."/>
            <person name="Salzberg S.L."/>
            <person name="Sanchez D.O."/>
            <person name="Seyler A."/>
            <person name="Sharma R."/>
            <person name="Shetty J."/>
            <person name="Simpson A.J."/>
            <person name="Sisk E."/>
            <person name="Tammi M.T."/>
            <person name="Tarleton R."/>
            <person name="Teixeira S."/>
            <person name="Van Aken S."/>
            <person name="Vogt C."/>
            <person name="Ward P.N."/>
            <person name="Wickstead B."/>
            <person name="Wortman J."/>
            <person name="White O."/>
            <person name="Fraser C.M."/>
            <person name="Stuart K.D."/>
            <person name="Andersson B."/>
        </authorList>
    </citation>
    <scope>NUCLEOTIDE SEQUENCE [LARGE SCALE GENOMIC DNA]</scope>
    <source>
        <strain evidence="2 3">CL Brener</strain>
    </source>
</reference>
<comment type="caution">
    <text evidence="2">The sequence shown here is derived from an EMBL/GenBank/DDBJ whole genome shotgun (WGS) entry which is preliminary data.</text>
</comment>